<dbReference type="PANTHER" id="PTHR39339">
    <property type="entry name" value="SLR1444 PROTEIN"/>
    <property type="match status" value="1"/>
</dbReference>
<feature type="domain" description="CYTH" evidence="2">
    <location>
        <begin position="4"/>
        <end position="200"/>
    </location>
</feature>
<dbReference type="Gene3D" id="1.40.20.10">
    <property type="entry name" value="CHAD domain"/>
    <property type="match status" value="1"/>
</dbReference>
<reference evidence="4 5" key="1">
    <citation type="journal article" date="2019" name="Int. J. Syst. Evol. Microbiol.">
        <title>The Global Catalogue of Microorganisms (GCM) 10K type strain sequencing project: providing services to taxonomists for standard genome sequencing and annotation.</title>
        <authorList>
            <consortium name="The Broad Institute Genomics Platform"/>
            <consortium name="The Broad Institute Genome Sequencing Center for Infectious Disease"/>
            <person name="Wu L."/>
            <person name="Ma J."/>
        </authorList>
    </citation>
    <scope>NUCLEOTIDE SEQUENCE [LARGE SCALE GENOMIC DNA]</scope>
    <source>
        <strain evidence="4 5">JCM 3146</strain>
    </source>
</reference>
<name>A0ABN0VU44_9ACTN</name>
<feature type="compositionally biased region" description="Basic residues" evidence="1">
    <location>
        <begin position="395"/>
        <end position="405"/>
    </location>
</feature>
<dbReference type="InterPro" id="IPR007899">
    <property type="entry name" value="CHAD_dom"/>
</dbReference>
<dbReference type="CDD" id="cd07374">
    <property type="entry name" value="CYTH-like_Pase"/>
    <property type="match status" value="1"/>
</dbReference>
<evidence type="ECO:0000313" key="4">
    <source>
        <dbReference type="EMBL" id="GAA0317374.1"/>
    </source>
</evidence>
<dbReference type="SMART" id="SM01118">
    <property type="entry name" value="CYTH"/>
    <property type="match status" value="1"/>
</dbReference>
<keyword evidence="5" id="KW-1185">Reference proteome</keyword>
<feature type="compositionally biased region" description="Basic residues" evidence="1">
    <location>
        <begin position="487"/>
        <end position="500"/>
    </location>
</feature>
<proteinExistence type="predicted"/>
<dbReference type="PROSITE" id="PS51708">
    <property type="entry name" value="CHAD"/>
    <property type="match status" value="1"/>
</dbReference>
<dbReference type="InterPro" id="IPR038186">
    <property type="entry name" value="CHAD_dom_sf"/>
</dbReference>
<dbReference type="InterPro" id="IPR033469">
    <property type="entry name" value="CYTH-like_dom_sf"/>
</dbReference>
<feature type="compositionally biased region" description="Low complexity" evidence="1">
    <location>
        <begin position="382"/>
        <end position="391"/>
    </location>
</feature>
<evidence type="ECO:0000259" key="2">
    <source>
        <dbReference type="PROSITE" id="PS51707"/>
    </source>
</evidence>
<evidence type="ECO:0000313" key="5">
    <source>
        <dbReference type="Proteomes" id="UP001501822"/>
    </source>
</evidence>
<accession>A0ABN0VU44</accession>
<dbReference type="PROSITE" id="PS51707">
    <property type="entry name" value="CYTH"/>
    <property type="match status" value="1"/>
</dbReference>
<comment type="caution">
    <text evidence="4">The sequence shown here is derived from an EMBL/GenBank/DDBJ whole genome shotgun (WGS) entry which is preliminary data.</text>
</comment>
<sequence length="500" mass="54878">MARHTELERKYDADADFVLPDLEVRVGAPATHTLQARYFDTEDLRLAARGITLRRRQGGDDAGWHLKLPAGQNTRSEIHLPIGESERTVPAQLATLVTAHTRGRPLLPVAEVETRRIERPLLDEDGRVLAKLADDTVHAHPFGPGGGEVRLMTWREIEVEAVTASDDFLAAVGDHLLAAGARQAAARSKLARTLETVPSAAPPPETGTAGDVLVTSLREHFAAMLAYDPPVRLADHDDDSVHKMRVAVRRMRSLLRTHRNMIDAARAAGLDTELKWLADALGEVRDLEVLRARFERRLAQAPDADPGPSWLAGMAAEELRARDRLREALSTPRYLALLDSVDAFLAAPPLLPRRAGRPARTETANAVTKAWRTMLRRHARAAGLPAGPARDAALHRTRKAAKRARYTAEAAAPTLGSPAGKLARRAERLQDLLGAHQDGVVAAERLAELARRPGTPAAEAFVLGRMTEWEERDRERTLRDLPGAVKKAAKRKPLRRLGKN</sequence>
<feature type="region of interest" description="Disordered" evidence="1">
    <location>
        <begin position="480"/>
        <end position="500"/>
    </location>
</feature>
<dbReference type="Pfam" id="PF01928">
    <property type="entry name" value="CYTH"/>
    <property type="match status" value="1"/>
</dbReference>
<dbReference type="PANTHER" id="PTHR39339:SF1">
    <property type="entry name" value="CHAD DOMAIN-CONTAINING PROTEIN"/>
    <property type="match status" value="1"/>
</dbReference>
<dbReference type="Proteomes" id="UP001501822">
    <property type="component" value="Unassembled WGS sequence"/>
</dbReference>
<protein>
    <submittedName>
        <fullName evidence="4">CYTH and CHAD domain-containing protein</fullName>
    </submittedName>
</protein>
<dbReference type="Gene3D" id="2.40.320.10">
    <property type="entry name" value="Hypothetical Protein Pfu-838710-001"/>
    <property type="match status" value="1"/>
</dbReference>
<evidence type="ECO:0000256" key="1">
    <source>
        <dbReference type="SAM" id="MobiDB-lite"/>
    </source>
</evidence>
<dbReference type="Pfam" id="PF05235">
    <property type="entry name" value="CHAD"/>
    <property type="match status" value="1"/>
</dbReference>
<dbReference type="SUPFAM" id="SSF55154">
    <property type="entry name" value="CYTH-like phosphatases"/>
    <property type="match status" value="1"/>
</dbReference>
<feature type="region of interest" description="Disordered" evidence="1">
    <location>
        <begin position="382"/>
        <end position="412"/>
    </location>
</feature>
<feature type="domain" description="CHAD" evidence="3">
    <location>
        <begin position="206"/>
        <end position="490"/>
    </location>
</feature>
<evidence type="ECO:0000259" key="3">
    <source>
        <dbReference type="PROSITE" id="PS51708"/>
    </source>
</evidence>
<organism evidence="4 5">
    <name type="scientific">Actinoallomurus spadix</name>
    <dbReference type="NCBI Taxonomy" id="79912"/>
    <lineage>
        <taxon>Bacteria</taxon>
        <taxon>Bacillati</taxon>
        <taxon>Actinomycetota</taxon>
        <taxon>Actinomycetes</taxon>
        <taxon>Streptosporangiales</taxon>
        <taxon>Thermomonosporaceae</taxon>
        <taxon>Actinoallomurus</taxon>
    </lineage>
</organism>
<dbReference type="EMBL" id="BAAABM010000007">
    <property type="protein sequence ID" value="GAA0317374.1"/>
    <property type="molecule type" value="Genomic_DNA"/>
</dbReference>
<dbReference type="RefSeq" id="WP_252799969.1">
    <property type="nucleotide sequence ID" value="NZ_BAAABM010000007.1"/>
</dbReference>
<gene>
    <name evidence="4" type="ORF">GCM10010151_04020</name>
</gene>
<dbReference type="SMART" id="SM00880">
    <property type="entry name" value="CHAD"/>
    <property type="match status" value="1"/>
</dbReference>
<dbReference type="InterPro" id="IPR023577">
    <property type="entry name" value="CYTH_domain"/>
</dbReference>